<organism evidence="2 3">
    <name type="scientific">Penicillium coprophilum</name>
    <dbReference type="NCBI Taxonomy" id="36646"/>
    <lineage>
        <taxon>Eukaryota</taxon>
        <taxon>Fungi</taxon>
        <taxon>Dikarya</taxon>
        <taxon>Ascomycota</taxon>
        <taxon>Pezizomycotina</taxon>
        <taxon>Eurotiomycetes</taxon>
        <taxon>Eurotiomycetidae</taxon>
        <taxon>Eurotiales</taxon>
        <taxon>Aspergillaceae</taxon>
        <taxon>Penicillium</taxon>
    </lineage>
</organism>
<dbReference type="Proteomes" id="UP000191500">
    <property type="component" value="Unassembled WGS sequence"/>
</dbReference>
<evidence type="ECO:0000313" key="3">
    <source>
        <dbReference type="Proteomes" id="UP000191500"/>
    </source>
</evidence>
<proteinExistence type="predicted"/>
<evidence type="ECO:0000256" key="1">
    <source>
        <dbReference type="SAM" id="Coils"/>
    </source>
</evidence>
<comment type="caution">
    <text evidence="2">The sequence shown here is derived from an EMBL/GenBank/DDBJ whole genome shotgun (WGS) entry which is preliminary data.</text>
</comment>
<name>A0A1V6V7M9_9EURO</name>
<keyword evidence="1" id="KW-0175">Coiled coil</keyword>
<accession>A0A1V6V7M9</accession>
<dbReference type="EMBL" id="MDDG01000001">
    <property type="protein sequence ID" value="OQE46463.1"/>
    <property type="molecule type" value="Genomic_DNA"/>
</dbReference>
<reference evidence="3" key="1">
    <citation type="journal article" date="2017" name="Nat. Microbiol.">
        <title>Global analysis of biosynthetic gene clusters reveals vast potential of secondary metabolite production in Penicillium species.</title>
        <authorList>
            <person name="Nielsen J.C."/>
            <person name="Grijseels S."/>
            <person name="Prigent S."/>
            <person name="Ji B."/>
            <person name="Dainat J."/>
            <person name="Nielsen K.F."/>
            <person name="Frisvad J.C."/>
            <person name="Workman M."/>
            <person name="Nielsen J."/>
        </authorList>
    </citation>
    <scope>NUCLEOTIDE SEQUENCE [LARGE SCALE GENOMIC DNA]</scope>
    <source>
        <strain evidence="3">IBT 31321</strain>
    </source>
</reference>
<dbReference type="STRING" id="36646.A0A1V6V7M9"/>
<feature type="coiled-coil region" evidence="1">
    <location>
        <begin position="64"/>
        <end position="91"/>
    </location>
</feature>
<keyword evidence="3" id="KW-1185">Reference proteome</keyword>
<sequence length="311" mass="36321">MSRNFEEQNQNINCLPLEEFKWIDSSINPQHMVNDFGSSWDSMRSHHDDMPEDYQKQNAQLAMLKDFREQNARLRHAMKEQEKVIIRLTKRHEDVTSQLEQHTARIVCKLKDKAKKIADLECEKGWLVRDIREQTRIASALEKRDTKMKKALGDTASTMFLELEYQEELISDMPPNDWEYFQPTHEALVDLVENIEQWTADHENSDMMFNLEDESNAEQLYAELLSRFDEQSCQLKIQAIKLDRQKSIIDEQTSIISELAAQKRKMAGNLEELNVKLALILEYLQETGEDAPLISSAGYWYIDPSSMSSVK</sequence>
<dbReference type="AlphaFoldDB" id="A0A1V6V7M9"/>
<gene>
    <name evidence="2" type="ORF">PENCOP_c001G04124</name>
</gene>
<evidence type="ECO:0000313" key="2">
    <source>
        <dbReference type="EMBL" id="OQE46463.1"/>
    </source>
</evidence>
<protein>
    <submittedName>
        <fullName evidence="2">Uncharacterized protein</fullName>
    </submittedName>
</protein>